<dbReference type="InterPro" id="IPR038730">
    <property type="entry name" value="HyfE-like"/>
</dbReference>
<accession>A0A5F1ZYN5</accession>
<keyword evidence="2" id="KW-1003">Cell membrane</keyword>
<sequence>MSTDLTYLIILLTGVMILLENRLKRVVILLGVQGFLLLLPLFQEEGGDGFHSIFLAGMVIVFKGLLTPIILFWTARRINSPESTFPKVGYLPTLGLLFAGAAASFIFMGAISAFFGKAHQFGLLYVLLLIYVGVIGFIVRRNWVGVIACFSIFENGTFLLTLLLKSGVPIGSELGSFLDAVLIIGAGAALRINTEKEMDKGESFR</sequence>
<feature type="transmembrane region" description="Helical" evidence="6">
    <location>
        <begin position="94"/>
        <end position="115"/>
    </location>
</feature>
<name>A0A5F1ZYN5_9LEPT</name>
<protein>
    <submittedName>
        <fullName evidence="7">Formate hydrogenase</fullName>
    </submittedName>
</protein>
<dbReference type="EMBL" id="RQER01000002">
    <property type="protein sequence ID" value="TGK04304.1"/>
    <property type="molecule type" value="Genomic_DNA"/>
</dbReference>
<dbReference type="Proteomes" id="UP000297273">
    <property type="component" value="Unassembled WGS sequence"/>
</dbReference>
<dbReference type="RefSeq" id="WP_135643194.1">
    <property type="nucleotide sequence ID" value="NZ_RQER01000002.1"/>
</dbReference>
<reference evidence="8" key="1">
    <citation type="submission" date="2018-10" db="EMBL/GenBank/DDBJ databases">
        <authorList>
            <person name="Vincent A.T."/>
            <person name="Schiettekatte O."/>
            <person name="Bourhy P."/>
            <person name="Veyrier F.J."/>
            <person name="Picardeau M."/>
        </authorList>
    </citation>
    <scope>NUCLEOTIDE SEQUENCE</scope>
    <source>
        <strain evidence="8">201702690</strain>
    </source>
</reference>
<gene>
    <name evidence="7" type="ORF">EHO57_04145</name>
    <name evidence="8" type="ORF">EHQ53_03915</name>
</gene>
<evidence type="ECO:0000313" key="10">
    <source>
        <dbReference type="Proteomes" id="UP000297946"/>
    </source>
</evidence>
<organism evidence="7 10">
    <name type="scientific">Leptospira langatensis</name>
    <dbReference type="NCBI Taxonomy" id="2484983"/>
    <lineage>
        <taxon>Bacteria</taxon>
        <taxon>Pseudomonadati</taxon>
        <taxon>Spirochaetota</taxon>
        <taxon>Spirochaetia</taxon>
        <taxon>Leptospirales</taxon>
        <taxon>Leptospiraceae</taxon>
        <taxon>Leptospira</taxon>
    </lineage>
</organism>
<dbReference type="PANTHER" id="PTHR38601:SF1">
    <property type="entry name" value="HYDROGENASE-4 COMPONENT E"/>
    <property type="match status" value="1"/>
</dbReference>
<evidence type="ECO:0000256" key="2">
    <source>
        <dbReference type="ARBA" id="ARBA00022475"/>
    </source>
</evidence>
<evidence type="ECO:0000256" key="1">
    <source>
        <dbReference type="ARBA" id="ARBA00004651"/>
    </source>
</evidence>
<feature type="transmembrane region" description="Helical" evidence="6">
    <location>
        <begin position="170"/>
        <end position="190"/>
    </location>
</feature>
<dbReference type="OrthoDB" id="345382at2"/>
<reference evidence="9 10" key="2">
    <citation type="journal article" date="2019" name="PLoS Negl. Trop. Dis.">
        <title>Revisiting the worldwide diversity of Leptospira species in the environment.</title>
        <authorList>
            <person name="Vincent A.T."/>
            <person name="Schiettekatte O."/>
            <person name="Bourhy P."/>
            <person name="Veyrier F.J."/>
            <person name="Picardeau M."/>
        </authorList>
    </citation>
    <scope>NUCLEOTIDE SEQUENCE [LARGE SCALE GENOMIC DNA]</scope>
    <source>
        <strain evidence="9">201702690</strain>
        <strain evidence="7 10">SSW18</strain>
    </source>
</reference>
<evidence type="ECO:0000313" key="7">
    <source>
        <dbReference type="EMBL" id="TGK04304.1"/>
    </source>
</evidence>
<dbReference type="Proteomes" id="UP000297946">
    <property type="component" value="Unassembled WGS sequence"/>
</dbReference>
<keyword evidence="3 6" id="KW-0812">Transmembrane</keyword>
<dbReference type="AlphaFoldDB" id="A0A5F1ZYN5"/>
<feature type="transmembrane region" description="Helical" evidence="6">
    <location>
        <begin position="121"/>
        <end position="139"/>
    </location>
</feature>
<comment type="caution">
    <text evidence="7">The sequence shown here is derived from an EMBL/GenBank/DDBJ whole genome shotgun (WGS) entry which is preliminary data.</text>
</comment>
<keyword evidence="9" id="KW-1185">Reference proteome</keyword>
<feature type="transmembrane region" description="Helical" evidence="6">
    <location>
        <begin position="6"/>
        <end position="21"/>
    </location>
</feature>
<feature type="transmembrane region" description="Helical" evidence="6">
    <location>
        <begin position="26"/>
        <end position="43"/>
    </location>
</feature>
<feature type="transmembrane region" description="Helical" evidence="6">
    <location>
        <begin position="146"/>
        <end position="164"/>
    </location>
</feature>
<dbReference type="PANTHER" id="PTHR38601">
    <property type="entry name" value="HYDROGENASE-4 COMPONENT E"/>
    <property type="match status" value="1"/>
</dbReference>
<dbReference type="GO" id="GO:0005886">
    <property type="term" value="C:plasma membrane"/>
    <property type="evidence" value="ECO:0007669"/>
    <property type="project" value="UniProtKB-SubCell"/>
</dbReference>
<evidence type="ECO:0000256" key="4">
    <source>
        <dbReference type="ARBA" id="ARBA00022989"/>
    </source>
</evidence>
<evidence type="ECO:0000313" key="9">
    <source>
        <dbReference type="Proteomes" id="UP000297273"/>
    </source>
</evidence>
<comment type="subcellular location">
    <subcellularLocation>
        <location evidence="1">Cell membrane</location>
        <topology evidence="1">Multi-pass membrane protein</topology>
    </subcellularLocation>
</comment>
<evidence type="ECO:0000256" key="3">
    <source>
        <dbReference type="ARBA" id="ARBA00022692"/>
    </source>
</evidence>
<evidence type="ECO:0000313" key="8">
    <source>
        <dbReference type="EMBL" id="TGL43784.1"/>
    </source>
</evidence>
<evidence type="ECO:0000256" key="6">
    <source>
        <dbReference type="SAM" id="Phobius"/>
    </source>
</evidence>
<feature type="transmembrane region" description="Helical" evidence="6">
    <location>
        <begin position="49"/>
        <end position="73"/>
    </location>
</feature>
<keyword evidence="4 6" id="KW-1133">Transmembrane helix</keyword>
<proteinExistence type="predicted"/>
<evidence type="ECO:0000256" key="5">
    <source>
        <dbReference type="ARBA" id="ARBA00023136"/>
    </source>
</evidence>
<keyword evidence="5 6" id="KW-0472">Membrane</keyword>
<dbReference type="EMBL" id="RQGC01000001">
    <property type="protein sequence ID" value="TGL43784.1"/>
    <property type="molecule type" value="Genomic_DNA"/>
</dbReference>